<dbReference type="PANTHER" id="PTHR32409:SF3">
    <property type="entry name" value="MITOCHONDRIAL IMPORT RECEPTOR SUBUNIT TOM20-1-RELATED"/>
    <property type="match status" value="1"/>
</dbReference>
<evidence type="ECO:0008006" key="14">
    <source>
        <dbReference type="Google" id="ProtNLM"/>
    </source>
</evidence>
<dbReference type="InterPro" id="IPR010547">
    <property type="entry name" value="TOM20_imprt_rcpt"/>
</dbReference>
<accession>A0A6V7QTE7</accession>
<evidence type="ECO:0000256" key="3">
    <source>
        <dbReference type="ARBA" id="ARBA00005792"/>
    </source>
</evidence>
<dbReference type="GO" id="GO:0045040">
    <property type="term" value="P:protein insertion into mitochondrial outer membrane"/>
    <property type="evidence" value="ECO:0007669"/>
    <property type="project" value="InterPro"/>
</dbReference>
<dbReference type="GO" id="GO:0015031">
    <property type="term" value="P:protein transport"/>
    <property type="evidence" value="ECO:0007669"/>
    <property type="project" value="UniProtKB-KW"/>
</dbReference>
<evidence type="ECO:0000256" key="12">
    <source>
        <dbReference type="SAM" id="Phobius"/>
    </source>
</evidence>
<feature type="region of interest" description="Disordered" evidence="11">
    <location>
        <begin position="158"/>
        <end position="181"/>
    </location>
</feature>
<keyword evidence="10 12" id="KW-0472">Membrane</keyword>
<dbReference type="AlphaFoldDB" id="A0A6V7QTE7"/>
<evidence type="ECO:0000256" key="8">
    <source>
        <dbReference type="ARBA" id="ARBA00022989"/>
    </source>
</evidence>
<organism evidence="13">
    <name type="scientific">Ananas comosus var. bracteatus</name>
    <name type="common">red pineapple</name>
    <dbReference type="NCBI Taxonomy" id="296719"/>
    <lineage>
        <taxon>Eukaryota</taxon>
        <taxon>Viridiplantae</taxon>
        <taxon>Streptophyta</taxon>
        <taxon>Embryophyta</taxon>
        <taxon>Tracheophyta</taxon>
        <taxon>Spermatophyta</taxon>
        <taxon>Magnoliopsida</taxon>
        <taxon>Liliopsida</taxon>
        <taxon>Poales</taxon>
        <taxon>Bromeliaceae</taxon>
        <taxon>Bromelioideae</taxon>
        <taxon>Ananas</taxon>
    </lineage>
</organism>
<keyword evidence="8 12" id="KW-1133">Transmembrane helix</keyword>
<comment type="subcellular location">
    <subcellularLocation>
        <location evidence="2">Mitochondrion outer membrane</location>
        <topology evidence="2">Single-pass membrane protein</topology>
    </subcellularLocation>
</comment>
<evidence type="ECO:0000256" key="6">
    <source>
        <dbReference type="ARBA" id="ARBA00022787"/>
    </source>
</evidence>
<evidence type="ECO:0000256" key="7">
    <source>
        <dbReference type="ARBA" id="ARBA00022927"/>
    </source>
</evidence>
<keyword evidence="4" id="KW-0813">Transport</keyword>
<reference evidence="13" key="1">
    <citation type="submission" date="2020-07" db="EMBL/GenBank/DDBJ databases">
        <authorList>
            <person name="Lin J."/>
        </authorList>
    </citation>
    <scope>NUCLEOTIDE SEQUENCE</scope>
</reference>
<gene>
    <name evidence="13" type="ORF">CB5_LOCUS29733</name>
</gene>
<keyword evidence="7" id="KW-0653">Protein transport</keyword>
<evidence type="ECO:0000256" key="9">
    <source>
        <dbReference type="ARBA" id="ARBA00023128"/>
    </source>
</evidence>
<keyword evidence="5 12" id="KW-0812">Transmembrane</keyword>
<protein>
    <recommendedName>
        <fullName evidence="14">Mitochondrial import receptor subunit TOM20</fullName>
    </recommendedName>
</protein>
<comment type="similarity">
    <text evidence="3">Belongs to the Tom20 family.</text>
</comment>
<dbReference type="Pfam" id="PF06552">
    <property type="entry name" value="TOM20_plant"/>
    <property type="match status" value="1"/>
</dbReference>
<dbReference type="InterPro" id="IPR011990">
    <property type="entry name" value="TPR-like_helical_dom_sf"/>
</dbReference>
<dbReference type="EMBL" id="CAJEUB010000018">
    <property type="protein sequence ID" value="CAD1846522.1"/>
    <property type="molecule type" value="Genomic_DNA"/>
</dbReference>
<evidence type="ECO:0000256" key="2">
    <source>
        <dbReference type="ARBA" id="ARBA00004572"/>
    </source>
</evidence>
<name>A0A6V7QTE7_ANACO</name>
<evidence type="ECO:0000256" key="11">
    <source>
        <dbReference type="SAM" id="MobiDB-lite"/>
    </source>
</evidence>
<evidence type="ECO:0000256" key="5">
    <source>
        <dbReference type="ARBA" id="ARBA00022692"/>
    </source>
</evidence>
<dbReference type="PANTHER" id="PTHR32409">
    <property type="entry name" value="MITOCHONDRIAL IMPORT RECEPTOR SUBUNIT TOM20-1-RELATED"/>
    <property type="match status" value="1"/>
</dbReference>
<sequence length="218" mass="24412">MSCRSIELSEAMAMRQKGLDSIVFFEDARKAAEEAYAKNPLDAENLTRWGGALFELSQFQNGPDIVKYVEDSISKLEEALEVVPRKHDALWCLGNAHTSLAFYTPDLEMAKTYFAKATQCFEQALEEDPRNELYLKSLDLSFRAPELHLEFHRQMASQQASQGASSSPNAKASKKNKNKKDNSDLKYDVLGWVILVAGIVAWGVGMTKYNVPYPPSGH</sequence>
<dbReference type="SUPFAM" id="SSF48452">
    <property type="entry name" value="TPR-like"/>
    <property type="match status" value="1"/>
</dbReference>
<keyword evidence="9" id="KW-0496">Mitochondrion</keyword>
<evidence type="ECO:0000256" key="1">
    <source>
        <dbReference type="ARBA" id="ARBA00003450"/>
    </source>
</evidence>
<dbReference type="Gene3D" id="1.25.40.10">
    <property type="entry name" value="Tetratricopeptide repeat domain"/>
    <property type="match status" value="1"/>
</dbReference>
<feature type="compositionally biased region" description="Low complexity" evidence="11">
    <location>
        <begin position="158"/>
        <end position="171"/>
    </location>
</feature>
<evidence type="ECO:0000256" key="10">
    <source>
        <dbReference type="ARBA" id="ARBA00023136"/>
    </source>
</evidence>
<keyword evidence="6" id="KW-1000">Mitochondrion outer membrane</keyword>
<proteinExistence type="inferred from homology"/>
<comment type="function">
    <text evidence="1">Central component of the receptor complex responsible for the recognition and translocation of cytosolically synthesized mitochondrial preproteins. Together with TOM22 functions as the transit peptide receptor at the surface of the mitochondrion outer membrane and facilitates the movement of preproteins into the translocation pore.</text>
</comment>
<feature type="transmembrane region" description="Helical" evidence="12">
    <location>
        <begin position="185"/>
        <end position="205"/>
    </location>
</feature>
<evidence type="ECO:0000313" key="13">
    <source>
        <dbReference type="EMBL" id="CAD1846522.1"/>
    </source>
</evidence>
<dbReference type="GO" id="GO:0005742">
    <property type="term" value="C:mitochondrial outer membrane translocase complex"/>
    <property type="evidence" value="ECO:0007669"/>
    <property type="project" value="InterPro"/>
</dbReference>
<evidence type="ECO:0000256" key="4">
    <source>
        <dbReference type="ARBA" id="ARBA00022448"/>
    </source>
</evidence>